<evidence type="ECO:0000256" key="3">
    <source>
        <dbReference type="ARBA" id="ARBA00016204"/>
    </source>
</evidence>
<dbReference type="InterPro" id="IPR013868">
    <property type="entry name" value="Cut8/Sts1_fam"/>
</dbReference>
<evidence type="ECO:0000256" key="10">
    <source>
        <dbReference type="SAM" id="MobiDB-lite"/>
    </source>
</evidence>
<evidence type="ECO:0000256" key="9">
    <source>
        <dbReference type="RuleBase" id="RU368013"/>
    </source>
</evidence>
<comment type="subcellular location">
    <subcellularLocation>
        <location evidence="9">Cytoplasm</location>
    </subcellularLocation>
    <subcellularLocation>
        <location evidence="9">Nucleus</location>
    </subcellularLocation>
</comment>
<feature type="compositionally biased region" description="Basic residues" evidence="10">
    <location>
        <begin position="1"/>
        <end position="20"/>
    </location>
</feature>
<keyword evidence="4 9" id="KW-0813">Transport</keyword>
<dbReference type="GO" id="GO:0000502">
    <property type="term" value="C:proteasome complex"/>
    <property type="evidence" value="ECO:0007669"/>
    <property type="project" value="UniProtKB-KW"/>
</dbReference>
<protein>
    <recommendedName>
        <fullName evidence="3 9">Tethering factor for nuclear proteasome STS1</fullName>
    </recommendedName>
</protein>
<dbReference type="GO" id="GO:0031144">
    <property type="term" value="P:proteasome localization"/>
    <property type="evidence" value="ECO:0007669"/>
    <property type="project" value="UniProtKB-UniRule"/>
</dbReference>
<keyword evidence="6 9" id="KW-0653">Protein transport</keyword>
<dbReference type="Gene3D" id="1.20.58.1590">
    <property type="entry name" value="Tethering factor for nuclear proteasome Cut8/Sts1"/>
    <property type="match status" value="1"/>
</dbReference>
<reference evidence="11 12" key="1">
    <citation type="submission" date="2019-10" db="EMBL/GenBank/DDBJ databases">
        <authorList>
            <person name="Palmer J.M."/>
        </authorList>
    </citation>
    <scope>NUCLEOTIDE SEQUENCE [LARGE SCALE GENOMIC DNA]</scope>
    <source>
        <strain evidence="11 12">TWF696</strain>
    </source>
</reference>
<evidence type="ECO:0000313" key="12">
    <source>
        <dbReference type="Proteomes" id="UP001375240"/>
    </source>
</evidence>
<dbReference type="Pfam" id="PF08559">
    <property type="entry name" value="Cut8"/>
    <property type="match status" value="1"/>
</dbReference>
<dbReference type="AlphaFoldDB" id="A0AAV9UGE1"/>
<dbReference type="PANTHER" id="PTHR28032">
    <property type="entry name" value="FI02826P"/>
    <property type="match status" value="1"/>
</dbReference>
<comment type="caution">
    <text evidence="11">The sequence shown here is derived from an EMBL/GenBank/DDBJ whole genome shotgun (WGS) entry which is preliminary data.</text>
</comment>
<dbReference type="GO" id="GO:0070628">
    <property type="term" value="F:proteasome binding"/>
    <property type="evidence" value="ECO:0007669"/>
    <property type="project" value="TreeGrafter"/>
</dbReference>
<comment type="similarity">
    <text evidence="1 9">Belongs to the cut8/STS1 family.</text>
</comment>
<comment type="subunit">
    <text evidence="2 9">Binds the proteasome.</text>
</comment>
<organism evidence="11 12">
    <name type="scientific">Orbilia brochopaga</name>
    <dbReference type="NCBI Taxonomy" id="3140254"/>
    <lineage>
        <taxon>Eukaryota</taxon>
        <taxon>Fungi</taxon>
        <taxon>Dikarya</taxon>
        <taxon>Ascomycota</taxon>
        <taxon>Pezizomycotina</taxon>
        <taxon>Orbiliomycetes</taxon>
        <taxon>Orbiliales</taxon>
        <taxon>Orbiliaceae</taxon>
        <taxon>Orbilia</taxon>
    </lineage>
</organism>
<evidence type="ECO:0000256" key="5">
    <source>
        <dbReference type="ARBA" id="ARBA00022490"/>
    </source>
</evidence>
<comment type="function">
    <text evidence="8 9">Involved in ubiquitin-mediated protein degradation. Regulatory factor in the ubiquitin/proteasome pathway that controls the turnover of proteasome substrates. Targets proteasomes to the nucleus and facilitates the degradation of nuclear proteins.</text>
</comment>
<dbReference type="GO" id="GO:0071630">
    <property type="term" value="P:nuclear protein quality control by the ubiquitin-proteasome system"/>
    <property type="evidence" value="ECO:0007669"/>
    <property type="project" value="UniProtKB-UniRule"/>
</dbReference>
<evidence type="ECO:0000256" key="1">
    <source>
        <dbReference type="ARBA" id="ARBA00006199"/>
    </source>
</evidence>
<dbReference type="EMBL" id="JAVHNQ010000007">
    <property type="protein sequence ID" value="KAK6341241.1"/>
    <property type="molecule type" value="Genomic_DNA"/>
</dbReference>
<keyword evidence="12" id="KW-1185">Reference proteome</keyword>
<evidence type="ECO:0000256" key="2">
    <source>
        <dbReference type="ARBA" id="ARBA00011464"/>
    </source>
</evidence>
<dbReference type="FunFam" id="1.20.58.1590:FF:000001">
    <property type="entry name" value="Tethering factor for nuclear proteasome STS1"/>
    <property type="match status" value="1"/>
</dbReference>
<dbReference type="GO" id="GO:0005737">
    <property type="term" value="C:cytoplasm"/>
    <property type="evidence" value="ECO:0007669"/>
    <property type="project" value="UniProtKB-SubCell"/>
</dbReference>
<sequence>MSGNHHHHNPFYIHPPRRTSPKPTTTSGMHSSHTVPSPPYDGLHSRKYIEMLTVLSPASASKKRKASPYDEDTENYDRMSASPTASPILSIRAIGPLAPSTTQPRTVKRARTSVTGRPLPLSRLLETLDSNGLKALLKTLCDRNPQLTPEISSIAPRPSVSSSLSLLHSYEHALRQAFPYGGKQEGDYAYNRVKSTLLELLAALTDYTPHFLPPNEPSLSSSLEFLDGATSIIHRLPNWESPIHNHHKNIAYEEISKAWILVLKETAKKGGPITLQYDGWDGKLQRHNEQSAGKLEPAMVELRCVLGLLNSDGNNSSLQQTRTGNSLGFHIDAGAPVALQIW</sequence>
<evidence type="ECO:0000256" key="8">
    <source>
        <dbReference type="ARBA" id="ARBA00025651"/>
    </source>
</evidence>
<keyword evidence="5 9" id="KW-0963">Cytoplasm</keyword>
<feature type="region of interest" description="Disordered" evidence="10">
    <location>
        <begin position="1"/>
        <end position="42"/>
    </location>
</feature>
<gene>
    <name evidence="11" type="primary">STS1</name>
    <name evidence="11" type="ORF">TWF696_008327</name>
</gene>
<accession>A0AAV9UGE1</accession>
<evidence type="ECO:0000256" key="6">
    <source>
        <dbReference type="ARBA" id="ARBA00022927"/>
    </source>
</evidence>
<keyword evidence="7 9" id="KW-0539">Nucleus</keyword>
<name>A0AAV9UGE1_9PEZI</name>
<proteinExistence type="inferred from homology"/>
<dbReference type="GO" id="GO:0015031">
    <property type="term" value="P:protein transport"/>
    <property type="evidence" value="ECO:0007669"/>
    <property type="project" value="UniProtKB-UniRule"/>
</dbReference>
<keyword evidence="11" id="KW-0647">Proteasome</keyword>
<evidence type="ECO:0000256" key="7">
    <source>
        <dbReference type="ARBA" id="ARBA00023242"/>
    </source>
</evidence>
<evidence type="ECO:0000256" key="4">
    <source>
        <dbReference type="ARBA" id="ARBA00022448"/>
    </source>
</evidence>
<dbReference type="GO" id="GO:0031965">
    <property type="term" value="C:nuclear membrane"/>
    <property type="evidence" value="ECO:0007669"/>
    <property type="project" value="TreeGrafter"/>
</dbReference>
<dbReference type="Proteomes" id="UP001375240">
    <property type="component" value="Unassembled WGS sequence"/>
</dbReference>
<evidence type="ECO:0000313" key="11">
    <source>
        <dbReference type="EMBL" id="KAK6341241.1"/>
    </source>
</evidence>
<dbReference type="InterPro" id="IPR038422">
    <property type="entry name" value="Cut8/Sts1_sf"/>
</dbReference>
<dbReference type="PANTHER" id="PTHR28032:SF1">
    <property type="entry name" value="FI02826P"/>
    <property type="match status" value="1"/>
</dbReference>
<feature type="region of interest" description="Disordered" evidence="10">
    <location>
        <begin position="59"/>
        <end position="84"/>
    </location>
</feature>